<dbReference type="Proteomes" id="UP000095284">
    <property type="component" value="Unplaced"/>
</dbReference>
<dbReference type="WBParaSite" id="BXY_1508500.1">
    <property type="protein sequence ID" value="BXY_1508500.1"/>
    <property type="gene ID" value="BXY_1508500"/>
</dbReference>
<evidence type="ECO:0000313" key="3">
    <source>
        <dbReference type="WBParaSite" id="BXY_1508500.1"/>
    </source>
</evidence>
<accession>A0A1I7SPU1</accession>
<dbReference type="AlphaFoldDB" id="A0A1I7SPU1"/>
<protein>
    <submittedName>
        <fullName evidence="3">GntR family transcriptional regulator</fullName>
    </submittedName>
</protein>
<feature type="compositionally biased region" description="Low complexity" evidence="1">
    <location>
        <begin position="24"/>
        <end position="43"/>
    </location>
</feature>
<name>A0A1I7SPU1_BURXY</name>
<evidence type="ECO:0000313" key="2">
    <source>
        <dbReference type="Proteomes" id="UP000095284"/>
    </source>
</evidence>
<feature type="region of interest" description="Disordered" evidence="1">
    <location>
        <begin position="19"/>
        <end position="45"/>
    </location>
</feature>
<sequence length="64" mass="7030">VETAIELLREWGLEASSQGGTILLSDEPSSSSSLDTPTTSRTSFRLPQTPDRILRRWLASEIGL</sequence>
<organism evidence="2 3">
    <name type="scientific">Bursaphelenchus xylophilus</name>
    <name type="common">Pinewood nematode worm</name>
    <name type="synonym">Aphelenchoides xylophilus</name>
    <dbReference type="NCBI Taxonomy" id="6326"/>
    <lineage>
        <taxon>Eukaryota</taxon>
        <taxon>Metazoa</taxon>
        <taxon>Ecdysozoa</taxon>
        <taxon>Nematoda</taxon>
        <taxon>Chromadorea</taxon>
        <taxon>Rhabditida</taxon>
        <taxon>Tylenchina</taxon>
        <taxon>Tylenchomorpha</taxon>
        <taxon>Aphelenchoidea</taxon>
        <taxon>Aphelenchoididae</taxon>
        <taxon>Bursaphelenchus</taxon>
    </lineage>
</organism>
<proteinExistence type="predicted"/>
<reference evidence="3" key="1">
    <citation type="submission" date="2016-11" db="UniProtKB">
        <authorList>
            <consortium name="WormBaseParasite"/>
        </authorList>
    </citation>
    <scope>IDENTIFICATION</scope>
</reference>
<evidence type="ECO:0000256" key="1">
    <source>
        <dbReference type="SAM" id="MobiDB-lite"/>
    </source>
</evidence>